<dbReference type="EMBL" id="SOFD01000041">
    <property type="protein sequence ID" value="TFB72908.1"/>
    <property type="molecule type" value="Genomic_DNA"/>
</dbReference>
<evidence type="ECO:0000313" key="3">
    <source>
        <dbReference type="Proteomes" id="UP000298252"/>
    </source>
</evidence>
<accession>A0ABY2HWS2</accession>
<dbReference type="InterPro" id="IPR002514">
    <property type="entry name" value="Transposase_8"/>
</dbReference>
<dbReference type="InterPro" id="IPR009057">
    <property type="entry name" value="Homeodomain-like_sf"/>
</dbReference>
<keyword evidence="1" id="KW-0175">Coiled coil</keyword>
<dbReference type="Pfam" id="PF01527">
    <property type="entry name" value="HTH_Tnp_1"/>
    <property type="match status" value="1"/>
</dbReference>
<dbReference type="InterPro" id="IPR036388">
    <property type="entry name" value="WH-like_DNA-bd_sf"/>
</dbReference>
<dbReference type="RefSeq" id="WP_134505345.1">
    <property type="nucleotide sequence ID" value="NZ_SOFD01000041.1"/>
</dbReference>
<keyword evidence="3" id="KW-1185">Reference proteome</keyword>
<sequence>MPKKYPDEVRERAVRMTLDRVKDYPSMWAACRELAPKLNVGPETLRKWVRQAQSDAGERTGPTSEELEEIKRLKRENRDLRETNEILKAAASFLSSGSSTLATVHSRLHRFDEGERPWSRADLWRPA</sequence>
<dbReference type="Proteomes" id="UP000298252">
    <property type="component" value="Unassembled WGS sequence"/>
</dbReference>
<feature type="coiled-coil region" evidence="1">
    <location>
        <begin position="63"/>
        <end position="90"/>
    </location>
</feature>
<organism evidence="2 3">
    <name type="scientific">Cryobacterium flavum</name>
    <dbReference type="NCBI Taxonomy" id="1424659"/>
    <lineage>
        <taxon>Bacteria</taxon>
        <taxon>Bacillati</taxon>
        <taxon>Actinomycetota</taxon>
        <taxon>Actinomycetes</taxon>
        <taxon>Micrococcales</taxon>
        <taxon>Microbacteriaceae</taxon>
        <taxon>Cryobacterium</taxon>
    </lineage>
</organism>
<proteinExistence type="predicted"/>
<dbReference type="SUPFAM" id="SSF46689">
    <property type="entry name" value="Homeodomain-like"/>
    <property type="match status" value="1"/>
</dbReference>
<protein>
    <recommendedName>
        <fullName evidence="4">Transposase</fullName>
    </recommendedName>
</protein>
<evidence type="ECO:0000256" key="1">
    <source>
        <dbReference type="SAM" id="Coils"/>
    </source>
</evidence>
<reference evidence="2 3" key="1">
    <citation type="submission" date="2019-03" db="EMBL/GenBank/DDBJ databases">
        <title>Genomics of glacier-inhabiting Cryobacterium strains.</title>
        <authorList>
            <person name="Liu Q."/>
            <person name="Xin Y.-H."/>
        </authorList>
    </citation>
    <scope>NUCLEOTIDE SEQUENCE [LARGE SCALE GENOMIC DNA]</scope>
    <source>
        <strain evidence="2 3">Hh8</strain>
    </source>
</reference>
<dbReference type="Gene3D" id="1.10.10.10">
    <property type="entry name" value="Winged helix-like DNA-binding domain superfamily/Winged helix DNA-binding domain"/>
    <property type="match status" value="1"/>
</dbReference>
<comment type="caution">
    <text evidence="2">The sequence shown here is derived from an EMBL/GenBank/DDBJ whole genome shotgun (WGS) entry which is preliminary data.</text>
</comment>
<evidence type="ECO:0000313" key="2">
    <source>
        <dbReference type="EMBL" id="TFB72908.1"/>
    </source>
</evidence>
<evidence type="ECO:0008006" key="4">
    <source>
        <dbReference type="Google" id="ProtNLM"/>
    </source>
</evidence>
<gene>
    <name evidence="2" type="ORF">E3O21_17560</name>
</gene>
<name>A0ABY2HWS2_9MICO</name>